<dbReference type="SUPFAM" id="SSF89095">
    <property type="entry name" value="GatB/YqeY motif"/>
    <property type="match status" value="1"/>
</dbReference>
<dbReference type="PANTHER" id="PTHR28055">
    <property type="entry name" value="ALTERED INHERITANCE OF MITOCHONDRIA PROTEIN 41, MITOCHONDRIAL"/>
    <property type="match status" value="1"/>
</dbReference>
<gene>
    <name evidence="1" type="primary">yqeY</name>
    <name evidence="1" type="ORF">GCM10007971_12570</name>
</gene>
<dbReference type="InterPro" id="IPR019004">
    <property type="entry name" value="YqeY/Aim41"/>
</dbReference>
<dbReference type="InterPro" id="IPR042184">
    <property type="entry name" value="YqeY/Aim41_N"/>
</dbReference>
<dbReference type="RefSeq" id="WP_156856822.1">
    <property type="nucleotide sequence ID" value="NZ_BMOS01000007.1"/>
</dbReference>
<dbReference type="PANTHER" id="PTHR28055:SF1">
    <property type="entry name" value="ALTERED INHERITANCE OF MITOCHONDRIA PROTEIN 41, MITOCHONDRIAL"/>
    <property type="match status" value="1"/>
</dbReference>
<evidence type="ECO:0000313" key="2">
    <source>
        <dbReference type="Proteomes" id="UP000624041"/>
    </source>
</evidence>
<reference evidence="1" key="2">
    <citation type="submission" date="2020-09" db="EMBL/GenBank/DDBJ databases">
        <authorList>
            <person name="Sun Q."/>
            <person name="Ohkuma M."/>
        </authorList>
    </citation>
    <scope>NUCLEOTIDE SEQUENCE</scope>
    <source>
        <strain evidence="1">JCM 17251</strain>
    </source>
</reference>
<protein>
    <recommendedName>
        <fullName evidence="3">GatB/YqeY domain-containing protein</fullName>
    </recommendedName>
</protein>
<dbReference type="Proteomes" id="UP000624041">
    <property type="component" value="Unassembled WGS sequence"/>
</dbReference>
<name>A0A917XWI5_9BACI</name>
<evidence type="ECO:0008006" key="3">
    <source>
        <dbReference type="Google" id="ProtNLM"/>
    </source>
</evidence>
<comment type="caution">
    <text evidence="1">The sequence shown here is derived from an EMBL/GenBank/DDBJ whole genome shotgun (WGS) entry which is preliminary data.</text>
</comment>
<dbReference type="Pfam" id="PF09424">
    <property type="entry name" value="YqeY"/>
    <property type="match status" value="1"/>
</dbReference>
<dbReference type="AlphaFoldDB" id="A0A917XWI5"/>
<dbReference type="GO" id="GO:0016884">
    <property type="term" value="F:carbon-nitrogen ligase activity, with glutamine as amido-N-donor"/>
    <property type="evidence" value="ECO:0007669"/>
    <property type="project" value="InterPro"/>
</dbReference>
<proteinExistence type="predicted"/>
<dbReference type="EMBL" id="BMOS01000007">
    <property type="protein sequence ID" value="GGN54649.1"/>
    <property type="molecule type" value="Genomic_DNA"/>
</dbReference>
<dbReference type="InterPro" id="IPR003789">
    <property type="entry name" value="Asn/Gln_tRNA_amidoTrase-B-like"/>
</dbReference>
<dbReference type="Gene3D" id="1.10.1510.10">
    <property type="entry name" value="Uncharacterised protein YqeY/AIM41 PF09424, N-terminal domain"/>
    <property type="match status" value="1"/>
</dbReference>
<dbReference type="InterPro" id="IPR023168">
    <property type="entry name" value="GatB_Yqey_C_2"/>
</dbReference>
<organism evidence="1 2">
    <name type="scientific">Oceanobacillus indicireducens</name>
    <dbReference type="NCBI Taxonomy" id="1004261"/>
    <lineage>
        <taxon>Bacteria</taxon>
        <taxon>Bacillati</taxon>
        <taxon>Bacillota</taxon>
        <taxon>Bacilli</taxon>
        <taxon>Bacillales</taxon>
        <taxon>Bacillaceae</taxon>
        <taxon>Oceanobacillus</taxon>
    </lineage>
</organism>
<reference evidence="1" key="1">
    <citation type="journal article" date="2014" name="Int. J. Syst. Evol. Microbiol.">
        <title>Complete genome sequence of Corynebacterium casei LMG S-19264T (=DSM 44701T), isolated from a smear-ripened cheese.</title>
        <authorList>
            <consortium name="US DOE Joint Genome Institute (JGI-PGF)"/>
            <person name="Walter F."/>
            <person name="Albersmeier A."/>
            <person name="Kalinowski J."/>
            <person name="Ruckert C."/>
        </authorList>
    </citation>
    <scope>NUCLEOTIDE SEQUENCE</scope>
    <source>
        <strain evidence="1">JCM 17251</strain>
    </source>
</reference>
<dbReference type="Gene3D" id="1.10.10.410">
    <property type="match status" value="1"/>
</dbReference>
<sequence>MTLLEKLNQDMIQAMKKKDKDTLTVIRMVKASIQNELIKLGKEHLSENEELTILSRELKQRKESLQEFTSADRADLADKAQFEIEVLEQYMPKQLSIEETEKIVEQAIREANATSMKDIGKVMGKVIPLTKGKADGSQVKQIVEEKLK</sequence>
<accession>A0A917XWI5</accession>
<keyword evidence="2" id="KW-1185">Reference proteome</keyword>
<evidence type="ECO:0000313" key="1">
    <source>
        <dbReference type="EMBL" id="GGN54649.1"/>
    </source>
</evidence>